<dbReference type="InParanoid" id="A0A168NG65"/>
<dbReference type="PANTHER" id="PTHR24351">
    <property type="entry name" value="RIBOSOMAL PROTEIN S6 KINASE"/>
    <property type="match status" value="1"/>
</dbReference>
<keyword evidence="2" id="KW-0597">Phosphoprotein</keyword>
<dbReference type="FunFam" id="1.10.510.10:FF:000008">
    <property type="entry name" value="Non-specific serine/threonine protein kinase"/>
    <property type="match status" value="1"/>
</dbReference>
<keyword evidence="12" id="KW-1185">Reference proteome</keyword>
<reference evidence="11" key="1">
    <citation type="submission" date="2016-04" db="EMBL/GenBank/DDBJ databases">
        <authorList>
            <person name="Evans L.H."/>
            <person name="Alamgir A."/>
            <person name="Owens N."/>
            <person name="Weber N.D."/>
            <person name="Virtaneva K."/>
            <person name="Barbian K."/>
            <person name="Babar A."/>
            <person name="Rosenke K."/>
        </authorList>
    </citation>
    <scope>NUCLEOTIDE SEQUENCE [LARGE SCALE GENOMIC DNA]</scope>
    <source>
        <strain evidence="11">CBS 101.48</strain>
    </source>
</reference>
<name>A0A168NG65_ABSGL</name>
<gene>
    <name evidence="11" type="primary">ABSGL_06177.1 scaffold 7705</name>
</gene>
<proteinExistence type="predicted"/>
<dbReference type="GO" id="GO:0004674">
    <property type="term" value="F:protein serine/threonine kinase activity"/>
    <property type="evidence" value="ECO:0007669"/>
    <property type="project" value="UniProtKB-KW"/>
</dbReference>
<dbReference type="Pfam" id="PF00433">
    <property type="entry name" value="Pkinase_C"/>
    <property type="match status" value="1"/>
</dbReference>
<keyword evidence="5" id="KW-0418">Kinase</keyword>
<dbReference type="OMA" id="HYHKVKI"/>
<dbReference type="InterPro" id="IPR017892">
    <property type="entry name" value="Pkinase_C"/>
</dbReference>
<dbReference type="PROSITE" id="PS00107">
    <property type="entry name" value="PROTEIN_KINASE_ATP"/>
    <property type="match status" value="1"/>
</dbReference>
<keyword evidence="4 7" id="KW-0547">Nucleotide-binding</keyword>
<organism evidence="11">
    <name type="scientific">Absidia glauca</name>
    <name type="common">Pin mould</name>
    <dbReference type="NCBI Taxonomy" id="4829"/>
    <lineage>
        <taxon>Eukaryota</taxon>
        <taxon>Fungi</taxon>
        <taxon>Fungi incertae sedis</taxon>
        <taxon>Mucoromycota</taxon>
        <taxon>Mucoromycotina</taxon>
        <taxon>Mucoromycetes</taxon>
        <taxon>Mucorales</taxon>
        <taxon>Cunninghamellaceae</taxon>
        <taxon>Absidia</taxon>
    </lineage>
</organism>
<dbReference type="InterPro" id="IPR008271">
    <property type="entry name" value="Ser/Thr_kinase_AS"/>
</dbReference>
<accession>A0A168NG65</accession>
<feature type="binding site" evidence="7">
    <location>
        <position position="334"/>
    </location>
    <ligand>
        <name>ATP</name>
        <dbReference type="ChEBI" id="CHEBI:30616"/>
    </ligand>
</feature>
<dbReference type="OrthoDB" id="63267at2759"/>
<evidence type="ECO:0000313" key="11">
    <source>
        <dbReference type="EMBL" id="SAM00489.1"/>
    </source>
</evidence>
<evidence type="ECO:0000256" key="3">
    <source>
        <dbReference type="ARBA" id="ARBA00022679"/>
    </source>
</evidence>
<dbReference type="Gene3D" id="1.10.510.10">
    <property type="entry name" value="Transferase(Phosphotransferase) domain 1"/>
    <property type="match status" value="1"/>
</dbReference>
<feature type="domain" description="Protein kinase" evidence="9">
    <location>
        <begin position="301"/>
        <end position="565"/>
    </location>
</feature>
<keyword evidence="3" id="KW-0808">Transferase</keyword>
<dbReference type="GO" id="GO:0005524">
    <property type="term" value="F:ATP binding"/>
    <property type="evidence" value="ECO:0007669"/>
    <property type="project" value="UniProtKB-UniRule"/>
</dbReference>
<feature type="region of interest" description="Disordered" evidence="8">
    <location>
        <begin position="265"/>
        <end position="292"/>
    </location>
</feature>
<protein>
    <recommendedName>
        <fullName evidence="13">Protein kinase domain-containing protein</fullName>
    </recommendedName>
</protein>
<feature type="region of interest" description="Disordered" evidence="8">
    <location>
        <begin position="685"/>
        <end position="708"/>
    </location>
</feature>
<dbReference type="InterPro" id="IPR000961">
    <property type="entry name" value="AGC-kinase_C"/>
</dbReference>
<dbReference type="Proteomes" id="UP000078561">
    <property type="component" value="Unassembled WGS sequence"/>
</dbReference>
<feature type="compositionally biased region" description="Polar residues" evidence="8">
    <location>
        <begin position="153"/>
        <end position="174"/>
    </location>
</feature>
<evidence type="ECO:0000259" key="9">
    <source>
        <dbReference type="PROSITE" id="PS50011"/>
    </source>
</evidence>
<dbReference type="CDD" id="cd06093">
    <property type="entry name" value="PX_domain"/>
    <property type="match status" value="1"/>
</dbReference>
<evidence type="ECO:0000256" key="1">
    <source>
        <dbReference type="ARBA" id="ARBA00022527"/>
    </source>
</evidence>
<dbReference type="Gene3D" id="3.30.200.20">
    <property type="entry name" value="Phosphorylase Kinase, domain 1"/>
    <property type="match status" value="1"/>
</dbReference>
<dbReference type="PROSITE" id="PS50011">
    <property type="entry name" value="PROTEIN_KINASE_DOM"/>
    <property type="match status" value="1"/>
</dbReference>
<dbReference type="InterPro" id="IPR045270">
    <property type="entry name" value="STKc_AGC"/>
</dbReference>
<evidence type="ECO:0000256" key="6">
    <source>
        <dbReference type="ARBA" id="ARBA00022840"/>
    </source>
</evidence>
<feature type="compositionally biased region" description="Low complexity" evidence="8">
    <location>
        <begin position="276"/>
        <end position="292"/>
    </location>
</feature>
<evidence type="ECO:0000256" key="5">
    <source>
        <dbReference type="ARBA" id="ARBA00022777"/>
    </source>
</evidence>
<dbReference type="InterPro" id="IPR017441">
    <property type="entry name" value="Protein_kinase_ATP_BS"/>
</dbReference>
<keyword evidence="1" id="KW-0723">Serine/threonine-protein kinase</keyword>
<evidence type="ECO:0000256" key="2">
    <source>
        <dbReference type="ARBA" id="ARBA00022553"/>
    </source>
</evidence>
<dbReference type="PROSITE" id="PS00108">
    <property type="entry name" value="PROTEIN_KINASE_ST"/>
    <property type="match status" value="1"/>
</dbReference>
<dbReference type="SMART" id="SM00220">
    <property type="entry name" value="S_TKc"/>
    <property type="match status" value="1"/>
</dbReference>
<evidence type="ECO:0000256" key="7">
    <source>
        <dbReference type="PROSITE-ProRule" id="PRU10141"/>
    </source>
</evidence>
<dbReference type="InterPro" id="IPR000719">
    <property type="entry name" value="Prot_kinase_dom"/>
</dbReference>
<dbReference type="InterPro" id="IPR011009">
    <property type="entry name" value="Kinase-like_dom_sf"/>
</dbReference>
<evidence type="ECO:0000256" key="4">
    <source>
        <dbReference type="ARBA" id="ARBA00022741"/>
    </source>
</evidence>
<sequence>MIDSLPTIAVFETTAIVANGSTTVHSLQLLNVIVQTDSYVLSLVRYIPDFVEFHQLIKCHYHKVKIPFPVLDHQEATRETTQKRNTAKRRSSLRKLLTSLHHHGHSKKKTNAEKVELYLQQCLLDPVVSQSSIVRDFLSIQRDEDQKLPTRSVGDNNDSSHDSVTFSDPDSSNEVPSTTTTPPVARRTTQPDAAQPKSSSDDQQQQVPDTRIHNESSSAVAPQQQQQHPREKATIADDVNDSQMVPRSLSVKSDMVSLRDLLRESASPPPIPVMDSPLQAPSSPQAQDQPSVAQPFPLDYFEMMTVLGKGCMGKVFLVKSTQNHQLYALKSIVKDLVIEQREITHTLTEREILATLADVHHPNLARLHLAFQDIHRLHLVTDYYCGGDLATQMSTCMTFSKRRTLFYAAEMIEGIGELHRLGILYRDLKPENILLTKQGHVVLTDFGLSKWLVDTDHTDTFCGTAEYLAPELLTGEPYSFGIDHWSYGTILYEMLAGITPFWADNHMEMYRRILEDPLDFPAQDENGLPEIDYDTADFLAGLLDRDPRTRLGAQGVDEIKAHAYFAGISWDDVYHQRLPPAYVPILSSHTDFANFDASFLEMDPVLTPVGSQVNLTQDMQDVFEGYSFANTDLCPSLPASDALVPTDLHPSPIFQPARKRGSVSMLSDVDSFHLESPLLIQEDERTIKRRNTHDDNAVDQATEDKSMETMDLSKKMTMTTSDSSYTDDVLQPDMYFLDTPSTHQQQKSPGLDQLDFGNGDLDLRFSIQVNEKQPGFAANRTSSTKNKNKKKHAARRLLSPFIRF</sequence>
<dbReference type="PROSITE" id="PS51285">
    <property type="entry name" value="AGC_KINASE_CTER"/>
    <property type="match status" value="1"/>
</dbReference>
<feature type="region of interest" description="Disordered" evidence="8">
    <location>
        <begin position="146"/>
        <end position="251"/>
    </location>
</feature>
<evidence type="ECO:0000313" key="12">
    <source>
        <dbReference type="Proteomes" id="UP000078561"/>
    </source>
</evidence>
<dbReference type="SMART" id="SM00133">
    <property type="entry name" value="S_TK_X"/>
    <property type="match status" value="1"/>
</dbReference>
<dbReference type="STRING" id="4829.A0A168NG65"/>
<dbReference type="AlphaFoldDB" id="A0A168NG65"/>
<evidence type="ECO:0000259" key="10">
    <source>
        <dbReference type="PROSITE" id="PS51285"/>
    </source>
</evidence>
<dbReference type="CDD" id="cd05123">
    <property type="entry name" value="STKc_AGC"/>
    <property type="match status" value="1"/>
</dbReference>
<feature type="compositionally biased region" description="Low complexity" evidence="8">
    <location>
        <begin position="175"/>
        <end position="209"/>
    </location>
</feature>
<dbReference type="Pfam" id="PF00069">
    <property type="entry name" value="Pkinase"/>
    <property type="match status" value="1"/>
</dbReference>
<evidence type="ECO:0000256" key="8">
    <source>
        <dbReference type="SAM" id="MobiDB-lite"/>
    </source>
</evidence>
<dbReference type="SUPFAM" id="SSF56112">
    <property type="entry name" value="Protein kinase-like (PK-like)"/>
    <property type="match status" value="1"/>
</dbReference>
<feature type="domain" description="AGC-kinase C-terminal" evidence="10">
    <location>
        <begin position="566"/>
        <end position="638"/>
    </location>
</feature>
<keyword evidence="6 7" id="KW-0067">ATP-binding</keyword>
<dbReference type="EMBL" id="LT553219">
    <property type="protein sequence ID" value="SAM00489.1"/>
    <property type="molecule type" value="Genomic_DNA"/>
</dbReference>
<evidence type="ECO:0008006" key="13">
    <source>
        <dbReference type="Google" id="ProtNLM"/>
    </source>
</evidence>